<dbReference type="Proteomes" id="UP001341840">
    <property type="component" value="Unassembled WGS sequence"/>
</dbReference>
<protein>
    <submittedName>
        <fullName evidence="1">Uncharacterized protein</fullName>
    </submittedName>
</protein>
<name>A0ABU6Q6H9_9FABA</name>
<organism evidence="1 2">
    <name type="scientific">Stylosanthes scabra</name>
    <dbReference type="NCBI Taxonomy" id="79078"/>
    <lineage>
        <taxon>Eukaryota</taxon>
        <taxon>Viridiplantae</taxon>
        <taxon>Streptophyta</taxon>
        <taxon>Embryophyta</taxon>
        <taxon>Tracheophyta</taxon>
        <taxon>Spermatophyta</taxon>
        <taxon>Magnoliopsida</taxon>
        <taxon>eudicotyledons</taxon>
        <taxon>Gunneridae</taxon>
        <taxon>Pentapetalae</taxon>
        <taxon>rosids</taxon>
        <taxon>fabids</taxon>
        <taxon>Fabales</taxon>
        <taxon>Fabaceae</taxon>
        <taxon>Papilionoideae</taxon>
        <taxon>50 kb inversion clade</taxon>
        <taxon>dalbergioids sensu lato</taxon>
        <taxon>Dalbergieae</taxon>
        <taxon>Pterocarpus clade</taxon>
        <taxon>Stylosanthes</taxon>
    </lineage>
</organism>
<evidence type="ECO:0000313" key="2">
    <source>
        <dbReference type="Proteomes" id="UP001341840"/>
    </source>
</evidence>
<keyword evidence="2" id="KW-1185">Reference proteome</keyword>
<reference evidence="1 2" key="1">
    <citation type="journal article" date="2023" name="Plants (Basel)">
        <title>Bridging the Gap: Combining Genomics and Transcriptomics Approaches to Understand Stylosanthes scabra, an Orphan Legume from the Brazilian Caatinga.</title>
        <authorList>
            <person name="Ferreira-Neto J.R.C."/>
            <person name="da Silva M.D."/>
            <person name="Binneck E."/>
            <person name="de Melo N.F."/>
            <person name="da Silva R.H."/>
            <person name="de Melo A.L.T.M."/>
            <person name="Pandolfi V."/>
            <person name="Bustamante F.O."/>
            <person name="Brasileiro-Vidal A.C."/>
            <person name="Benko-Iseppon A.M."/>
        </authorList>
    </citation>
    <scope>NUCLEOTIDE SEQUENCE [LARGE SCALE GENOMIC DNA]</scope>
    <source>
        <tissue evidence="1">Leaves</tissue>
    </source>
</reference>
<proteinExistence type="predicted"/>
<evidence type="ECO:0000313" key="1">
    <source>
        <dbReference type="EMBL" id="MED6107038.1"/>
    </source>
</evidence>
<sequence>MDSRRLKLGMAGKYKAIPMLKSIKCTKVALRSRRIEIMSSKVRTRSTRKGGYSWVKEEVLRLRSLLLDQESVTQLGSSSMWVREGSEARIEFLSCSREDMICHVCDGSFHVYTCVFVELGVRFPFTELECAVLRQLNCAPSQIHPNNWGFIRGFEVLMQFLGEELLIGLPKVGLHTDQIGSDMMSAFLTFGSDLTVDISVGCGSDCGYISN</sequence>
<gene>
    <name evidence="1" type="ORF">PIB30_010173</name>
</gene>
<accession>A0ABU6Q6H9</accession>
<comment type="caution">
    <text evidence="1">The sequence shown here is derived from an EMBL/GenBank/DDBJ whole genome shotgun (WGS) entry which is preliminary data.</text>
</comment>
<dbReference type="EMBL" id="JASCZI010000024">
    <property type="protein sequence ID" value="MED6107038.1"/>
    <property type="molecule type" value="Genomic_DNA"/>
</dbReference>